<name>A0A4Y2N408_ARAVE</name>
<protein>
    <submittedName>
        <fullName evidence="1">Uncharacterized protein</fullName>
    </submittedName>
</protein>
<comment type="caution">
    <text evidence="1">The sequence shown here is derived from an EMBL/GenBank/DDBJ whole genome shotgun (WGS) entry which is preliminary data.</text>
</comment>
<organism evidence="1 2">
    <name type="scientific">Araneus ventricosus</name>
    <name type="common">Orbweaver spider</name>
    <name type="synonym">Epeira ventricosa</name>
    <dbReference type="NCBI Taxonomy" id="182803"/>
    <lineage>
        <taxon>Eukaryota</taxon>
        <taxon>Metazoa</taxon>
        <taxon>Ecdysozoa</taxon>
        <taxon>Arthropoda</taxon>
        <taxon>Chelicerata</taxon>
        <taxon>Arachnida</taxon>
        <taxon>Araneae</taxon>
        <taxon>Araneomorphae</taxon>
        <taxon>Entelegynae</taxon>
        <taxon>Araneoidea</taxon>
        <taxon>Araneidae</taxon>
        <taxon>Araneus</taxon>
    </lineage>
</organism>
<dbReference type="Proteomes" id="UP000499080">
    <property type="component" value="Unassembled WGS sequence"/>
</dbReference>
<dbReference type="EMBL" id="BGPR01008365">
    <property type="protein sequence ID" value="GBN33354.1"/>
    <property type="molecule type" value="Genomic_DNA"/>
</dbReference>
<gene>
    <name evidence="1" type="ORF">AVEN_98005_1</name>
</gene>
<keyword evidence="2" id="KW-1185">Reference proteome</keyword>
<accession>A0A4Y2N408</accession>
<proteinExistence type="predicted"/>
<reference evidence="1 2" key="1">
    <citation type="journal article" date="2019" name="Sci. Rep.">
        <title>Orb-weaving spider Araneus ventricosus genome elucidates the spidroin gene catalogue.</title>
        <authorList>
            <person name="Kono N."/>
            <person name="Nakamura H."/>
            <person name="Ohtoshi R."/>
            <person name="Moran D.A.P."/>
            <person name="Shinohara A."/>
            <person name="Yoshida Y."/>
            <person name="Fujiwara M."/>
            <person name="Mori M."/>
            <person name="Tomita M."/>
            <person name="Arakawa K."/>
        </authorList>
    </citation>
    <scope>NUCLEOTIDE SEQUENCE [LARGE SCALE GENOMIC DNA]</scope>
</reference>
<dbReference type="AlphaFoldDB" id="A0A4Y2N408"/>
<evidence type="ECO:0000313" key="1">
    <source>
        <dbReference type="EMBL" id="GBN33354.1"/>
    </source>
</evidence>
<evidence type="ECO:0000313" key="2">
    <source>
        <dbReference type="Proteomes" id="UP000499080"/>
    </source>
</evidence>
<sequence length="112" mass="12838">MSPGTSVLILPQKTFYCWIAKFLRIEHKMAKCIDWFRRKFGKGKSKEKYRKINSTEFFENLGFFVEQRKGVSRDGTVLSSVLKCLANKEIWLAEAGPPIVQKPIMPPILSTG</sequence>